<dbReference type="FunFam" id="3.30.830.10:FF:000004">
    <property type="entry name" value="Putative insulin-degrading enzyme"/>
    <property type="match status" value="1"/>
</dbReference>
<comment type="catalytic activity">
    <reaction evidence="7">
        <text>Degradation of insulin, glucagon and other polypeptides. No action on proteins.</text>
        <dbReference type="EC" id="3.4.24.56"/>
    </reaction>
</comment>
<evidence type="ECO:0000256" key="7">
    <source>
        <dbReference type="ARBA" id="ARBA00052248"/>
    </source>
</evidence>
<evidence type="ECO:0000256" key="9">
    <source>
        <dbReference type="ARBA" id="ARBA00070422"/>
    </source>
</evidence>
<dbReference type="InterPro" id="IPR001431">
    <property type="entry name" value="Pept_M16_Zn_BS"/>
</dbReference>
<keyword evidence="6" id="KW-0482">Metalloprotease</keyword>
<keyword evidence="5" id="KW-0862">Zinc</keyword>
<evidence type="ECO:0000256" key="11">
    <source>
        <dbReference type="ARBA" id="ARBA00080349"/>
    </source>
</evidence>
<dbReference type="InterPro" id="IPR032632">
    <property type="entry name" value="Peptidase_M16_M"/>
</dbReference>
<keyword evidence="3" id="KW-0479">Metal-binding</keyword>
<keyword evidence="2" id="KW-0645">Protease</keyword>
<feature type="domain" description="Peptidase M16 N-terminal" evidence="13">
    <location>
        <begin position="63"/>
        <end position="200"/>
    </location>
</feature>
<dbReference type="Pfam" id="PF16187">
    <property type="entry name" value="Peptidase_M16_M"/>
    <property type="match status" value="1"/>
</dbReference>
<dbReference type="FunFam" id="3.30.830.10:FF:000003">
    <property type="entry name" value="Insulin-degrading enzyme"/>
    <property type="match status" value="1"/>
</dbReference>
<reference evidence="17" key="1">
    <citation type="submission" date="2023-03" db="EMBL/GenBank/DDBJ databases">
        <title>Chromosome-level genomes of two armyworms, Mythimna separata and Mythimna loreyi, provide insights into the biosynthesis and reception of sex pheromones.</title>
        <authorList>
            <person name="Zhao H."/>
        </authorList>
    </citation>
    <scope>NUCLEOTIDE SEQUENCE</scope>
    <source>
        <strain evidence="17">BeijingLab</strain>
        <tissue evidence="17">Pupa</tissue>
    </source>
</reference>
<dbReference type="FunFam" id="3.30.830.10:FF:000005">
    <property type="entry name" value="nardilysin isoform X1"/>
    <property type="match status" value="1"/>
</dbReference>
<name>A0AAD7Y6I4_MYTSE</name>
<dbReference type="PROSITE" id="PS00143">
    <property type="entry name" value="INSULINASE"/>
    <property type="match status" value="1"/>
</dbReference>
<keyword evidence="18" id="KW-1185">Reference proteome</keyword>
<dbReference type="GO" id="GO:0005739">
    <property type="term" value="C:mitochondrion"/>
    <property type="evidence" value="ECO:0007669"/>
    <property type="project" value="TreeGrafter"/>
</dbReference>
<feature type="domain" description="Coenzyme PQQ synthesis protein F-like C-terminal lobe" evidence="16">
    <location>
        <begin position="3077"/>
        <end position="3175"/>
    </location>
</feature>
<dbReference type="GO" id="GO:0046872">
    <property type="term" value="F:metal ion binding"/>
    <property type="evidence" value="ECO:0007669"/>
    <property type="project" value="UniProtKB-KW"/>
</dbReference>
<organism evidence="17 18">
    <name type="scientific">Mythimna separata</name>
    <name type="common">Oriental armyworm</name>
    <name type="synonym">Pseudaletia separata</name>
    <dbReference type="NCBI Taxonomy" id="271217"/>
    <lineage>
        <taxon>Eukaryota</taxon>
        <taxon>Metazoa</taxon>
        <taxon>Ecdysozoa</taxon>
        <taxon>Arthropoda</taxon>
        <taxon>Hexapoda</taxon>
        <taxon>Insecta</taxon>
        <taxon>Pterygota</taxon>
        <taxon>Neoptera</taxon>
        <taxon>Endopterygota</taxon>
        <taxon>Lepidoptera</taxon>
        <taxon>Glossata</taxon>
        <taxon>Ditrysia</taxon>
        <taxon>Noctuoidea</taxon>
        <taxon>Noctuidae</taxon>
        <taxon>Noctuinae</taxon>
        <taxon>Hadenini</taxon>
        <taxon>Mythimna</taxon>
    </lineage>
</organism>
<evidence type="ECO:0000259" key="16">
    <source>
        <dbReference type="Pfam" id="PF22456"/>
    </source>
</evidence>
<keyword evidence="4" id="KW-0378">Hydrolase</keyword>
<sequence>MSSQFSPPKSGNSSPEGTPIIGDPVGPGGGPVPSGVLQRYENICKSQEDKRSYRGLVLSNRLRVLLVSDMTTDKSAAALDVNVGYLSDPEELPGLAHFCEHMLFLGTKKYPEENEYNKFLSEHGGSSNASTSSDHTTYYFDVIPEHLHKALDIFAQFFISPLFTESATGRELSAVHSEHEKNTSSDTWRLDQLNKSTASPNHPFHKFGTGNKETLETIPKSKGIDVRKELLKFHSKWYSANIMTLVVMGKESLDELESIVVPLFSAVEDKSVTAPSWPEHPFPPELRRKRAYCYPVKDLRSLSIDFPIPDTRKHYKSGPGHYLSHLLGHEGPGSLLSALKARGWCNSLVGGTRIGARGFGFFGVQVDLTEEGVSHTDDIIKLVFQYIAMLRREGPKHWIWEEQKDLMALEFRFKDTMEARSMVTGHVHLLQEFPIDDVLCAYYIMTEWKPELIESLLALLTPENVRVGIVAKCFEKKCTMTEPWYGTKYLQEDIEDELIQDWKIAEPTPELHLPPPNEFIPTKLSLETGEDSTADSIAPIIIKDTPLMRLWFKKDSEFNLPKAVMTFDLVSPLAYDDPLSCNLTSVWVLLLRDSLQQFAYAAELAGLRWSIGNAKYGISVTIDGYDDKQSVLLDKIIDHMVGFKVDPKRFHIMKENHIRAIRNFDAEQPYQHAVYQQAVCLADLVWTRCQLLEVADEMTPEVLDDFVGRMIRKVHVEGFMYGNLSRERALQIAESVEKKLPKDATPLCAQQLLLHREIEIEKGAWHVRETTNSVHRSSCASLYYACGVRACRSNVVLELLAHTLAEPCFSMLRTKVRTACTARRARRCTTRAACARAGATVHRSSCASLYYACGVRACRSNVVLELLAHTLAEPCFSMLRTKVRTACTARRARRCTTRAACARAGATVHRSSCASLYYACGVRACRSNVVLELLAHTLAEPCFSMLRTKVRTACTARRARRCTTRAACARAGATVHRSSCASLYYACGVRACRSNVVLELLAHTLAEPCFSMLRTKVRTACTARRARRCTTRAACARAGATVHRSSCASLYYACGVRACRSNVVLELLAHTLAEPCFSMLRTKVRTACTARRARRCTTRAACARAGATVHRSSCASLYYACGVRACRSNVVLELLAHTLAEPCFSMLRTKVRTACTARRARRCTTRAACARAGATVHRSSCASLYYACGVRACRSNVVLELLAHTLAEPCFSMLRTKVRTACTARRARRCTTRAACARAGATVHRSSCASLYYACGVRACRSNVVLELLAHTLAEPCFSMLRTKVRTACTARRARRCTTRAACARAGATVHRSSCASLYYACGVRACRSNVVLELLAHTLAEPCFSMLRTKVRTACTARRARRCTTRAACARAGATVHRSSCASLYYACGVRACRSNVVLELLAHTLAEPCFSMLRTKVRTACTARRARRCTTRAACARAGATVHRSSCASLYYACGVRACRSNVVLELLAHTLAEPCFSMLRTKVRTACTARRARRCTTRAACARAGATVHRSSCASLYYACGVRACRSNVVLELLAHTLAEPCFSMLRTKVRTACTARRARRCTTRAACARAGATVHRSSCASLYYACGVRACRSNVVLELLAHTLAEPCFSMLRTKVRTACTARRARRCTTRAACARAGATVHRSSCASLYYACGVRACRSNVVLELLAHTLAEPCFSMLRTKVRTACTARRARRCTTRAACARAGATVHRSSCASLYYACGVRACRSNVVLELLAHTLAEPCFSMLRTKVRTACTARRARRCTTRAACARAGATVHRSSCASLYYACGVRACRSNVVLELLAHTLAEPCFSMLRTKVRTACTARRARRCTTRAACARAGATVHRSSCASLYYACGVRACRSNVVLELLAHTLAEPCFSMLRTKVRTACTARRARRCTTRAACARAGATVHRSSCASLYYACGVRACRSNVVLELLAHTLAEPCFSMLRTKVRTACTARRARRCTTRAACARAGATVHRSSCASLYYACGVRACRSNVVLELLAHTLAEPCFSMLRTKVRTACTARRARRCTTRAACARAGATVHRSSCASLYYACGVRACRSNVVLELLAHTLAEPCFSMLRTKVRTACTARRARRCTTRAACARAGATVHRSSCASLYYACGVRACRSNVVLELLAHTLAEPCFSMLRTKVRTACTARRARRCTTRAACARAGATVHRSSCASLYYACGVRACRSNVVLELLAHTLAEPCFSMLRTKVRTACTARRARRCTTRAACARAGATVHRSSCASLYYACGVRACRSNVVLELLAHTLAEPCFSMLRTKVRTACTARRARRCTTRAACARAGATVHRSSCASLYYACGVRACRSNVVLELLAHTLAEPCFSMLRTKVRTACTARRARRCTTRAACARAGATVHRSSCASLYYACGVRACRSNVVLELLAHTLAEPCFSMLRTKVRTACTARRARRCTTRAACARAGATVHRSSCASLYYACGVRACRSNVVLELLAHTLAEPCFSMLRTKVRTACTARRARRCTTRAACARAGATVHRSSCASLYYACGVRACRSNVVLELLAHTLAEPCFSMLRTKVRTACTARRARRCTTRAACARAGATVHRSSCASLYYACGVRACRSNVVLELLAHTLAEPCFSMLRTKVRTACTARRARRCTTRAACARAGATVHRSSCASLYYACGVRACRSNVVLELLAHTLAEPCFSMLRTKVRTACTARRARRCTTRAACARAGATVHRSSCASLYYACGVRACRSNVVLELLAHTLAEPCFSMLRTKVRTACTARRARRCTTRAACARAGATVHRSSCASLYYACGVRACRSNVVLELLAHTLAEPCFSMLRTKVRTACTARRARRCTTRAACARAGATVHRSSCASLYYACGVRACRSNVVLELLAHTLAEPCFSMLRTKVRTACTARRARRCTTRAACARAGATVHRSSCASLYYACGVRACRSNVVLELLAHTLAEPCFSMLRTKVRTACTARRARRCTTRAACARAGATVHRSSCASLYYACGVRACRSNVVLELLAHTLAEPCFSMLRTKVRTACTARRARRCTTRAACARAGATVHRSSCASLYYACGVRACRSNVVLELLAHTLAEPCFSMLRTKEQLGYIVFSGLRRSNGVQGFRVIVQSDRHPEYLEQRIENFLQGSLEYLEKMSDAEFTKYRAALAAQKLEKPKRMSSRAAQIWNEITAQVYNFDRPKVEVEQLNTVTKDELIQFYKKHISMESPERQKLSVYVVSTAEGGAGYKSAEQADAEQPTAQEADEDINKGRKPTQIIDLVEFKCRRPLYPHPSPFINIPRKGSQCKL</sequence>
<dbReference type="EC" id="3.4.24.56" evidence="8"/>
<feature type="domain" description="Peptidase M16 C-terminal" evidence="14">
    <location>
        <begin position="227"/>
        <end position="405"/>
    </location>
</feature>
<dbReference type="InterPro" id="IPR054734">
    <property type="entry name" value="PqqF-like_C_4"/>
</dbReference>
<evidence type="ECO:0000259" key="15">
    <source>
        <dbReference type="Pfam" id="PF16187"/>
    </source>
</evidence>
<dbReference type="PANTHER" id="PTHR43690">
    <property type="entry name" value="NARDILYSIN"/>
    <property type="match status" value="1"/>
</dbReference>
<comment type="similarity">
    <text evidence="1">Belongs to the peptidase M16 family.</text>
</comment>
<evidence type="ECO:0000256" key="8">
    <source>
        <dbReference type="ARBA" id="ARBA00066874"/>
    </source>
</evidence>
<evidence type="ECO:0000256" key="3">
    <source>
        <dbReference type="ARBA" id="ARBA00022723"/>
    </source>
</evidence>
<feature type="domain" description="Peptidase M16 middle/third" evidence="15">
    <location>
        <begin position="411"/>
        <end position="693"/>
    </location>
</feature>
<dbReference type="GO" id="GO:0051603">
    <property type="term" value="P:proteolysis involved in protein catabolic process"/>
    <property type="evidence" value="ECO:0007669"/>
    <property type="project" value="TreeGrafter"/>
</dbReference>
<evidence type="ECO:0000256" key="2">
    <source>
        <dbReference type="ARBA" id="ARBA00022670"/>
    </source>
</evidence>
<dbReference type="GO" id="GO:0005829">
    <property type="term" value="C:cytosol"/>
    <property type="evidence" value="ECO:0007669"/>
    <property type="project" value="TreeGrafter"/>
</dbReference>
<accession>A0AAD7Y6I4</accession>
<gene>
    <name evidence="17" type="ORF">PYW07_013309</name>
</gene>
<evidence type="ECO:0000259" key="14">
    <source>
        <dbReference type="Pfam" id="PF05193"/>
    </source>
</evidence>
<comment type="caution">
    <text evidence="17">The sequence shown here is derived from an EMBL/GenBank/DDBJ whole genome shotgun (WGS) entry which is preliminary data.</text>
</comment>
<dbReference type="Pfam" id="PF00675">
    <property type="entry name" value="Peptidase_M16"/>
    <property type="match status" value="1"/>
</dbReference>
<dbReference type="EMBL" id="JARGEI010000032">
    <property type="protein sequence ID" value="KAJ8704015.1"/>
    <property type="molecule type" value="Genomic_DNA"/>
</dbReference>
<dbReference type="Gene3D" id="3.30.830.10">
    <property type="entry name" value="Metalloenzyme, LuxS/M16 peptidase-like"/>
    <property type="match status" value="38"/>
</dbReference>
<dbReference type="SUPFAM" id="SSF63411">
    <property type="entry name" value="LuxS/MPP-like metallohydrolase"/>
    <property type="match status" value="4"/>
</dbReference>
<evidence type="ECO:0000256" key="6">
    <source>
        <dbReference type="ARBA" id="ARBA00023049"/>
    </source>
</evidence>
<evidence type="ECO:0000256" key="12">
    <source>
        <dbReference type="SAM" id="MobiDB-lite"/>
    </source>
</evidence>
<evidence type="ECO:0000259" key="13">
    <source>
        <dbReference type="Pfam" id="PF00675"/>
    </source>
</evidence>
<evidence type="ECO:0000313" key="18">
    <source>
        <dbReference type="Proteomes" id="UP001231518"/>
    </source>
</evidence>
<evidence type="ECO:0000256" key="4">
    <source>
        <dbReference type="ARBA" id="ARBA00022801"/>
    </source>
</evidence>
<evidence type="ECO:0000256" key="5">
    <source>
        <dbReference type="ARBA" id="ARBA00022833"/>
    </source>
</evidence>
<dbReference type="InterPro" id="IPR050626">
    <property type="entry name" value="Peptidase_M16"/>
</dbReference>
<dbReference type="Proteomes" id="UP001231518">
    <property type="component" value="Chromosome 31"/>
</dbReference>
<feature type="region of interest" description="Disordered" evidence="12">
    <location>
        <begin position="3236"/>
        <end position="3258"/>
    </location>
</feature>
<dbReference type="InterPro" id="IPR011249">
    <property type="entry name" value="Metalloenz_LuxS/M16"/>
</dbReference>
<dbReference type="Pfam" id="PF22456">
    <property type="entry name" value="PqqF-like_C_4"/>
    <property type="match status" value="1"/>
</dbReference>
<dbReference type="GO" id="GO:0004222">
    <property type="term" value="F:metalloendopeptidase activity"/>
    <property type="evidence" value="ECO:0007669"/>
    <property type="project" value="UniProtKB-EC"/>
</dbReference>
<protein>
    <recommendedName>
        <fullName evidence="9">Insulin-degrading enzyme</fullName>
        <ecNumber evidence="8">3.4.24.56</ecNumber>
    </recommendedName>
    <alternativeName>
        <fullName evidence="11">Insulin protease</fullName>
    </alternativeName>
    <alternativeName>
        <fullName evidence="10">Insulysin</fullName>
    </alternativeName>
</protein>
<evidence type="ECO:0000313" key="17">
    <source>
        <dbReference type="EMBL" id="KAJ8704015.1"/>
    </source>
</evidence>
<evidence type="ECO:0000256" key="1">
    <source>
        <dbReference type="ARBA" id="ARBA00007261"/>
    </source>
</evidence>
<dbReference type="InterPro" id="IPR007863">
    <property type="entry name" value="Peptidase_M16_C"/>
</dbReference>
<evidence type="ECO:0000256" key="10">
    <source>
        <dbReference type="ARBA" id="ARBA00074992"/>
    </source>
</evidence>
<proteinExistence type="inferred from homology"/>
<feature type="region of interest" description="Disordered" evidence="12">
    <location>
        <begin position="1"/>
        <end position="34"/>
    </location>
</feature>
<feature type="compositionally biased region" description="Polar residues" evidence="12">
    <location>
        <begin position="1"/>
        <end position="16"/>
    </location>
</feature>
<dbReference type="InterPro" id="IPR011765">
    <property type="entry name" value="Pept_M16_N"/>
</dbReference>
<dbReference type="PANTHER" id="PTHR43690:SF18">
    <property type="entry name" value="INSULIN-DEGRADING ENZYME-RELATED"/>
    <property type="match status" value="1"/>
</dbReference>
<dbReference type="GO" id="GO:0043171">
    <property type="term" value="P:peptide catabolic process"/>
    <property type="evidence" value="ECO:0007669"/>
    <property type="project" value="TreeGrafter"/>
</dbReference>
<dbReference type="Pfam" id="PF05193">
    <property type="entry name" value="Peptidase_M16_C"/>
    <property type="match status" value="1"/>
</dbReference>